<proteinExistence type="predicted"/>
<dbReference type="RefSeq" id="XP_040793229.1">
    <property type="nucleotide sequence ID" value="XM_040936350.1"/>
</dbReference>
<dbReference type="GeneID" id="63853600"/>
<dbReference type="EMBL" id="ML976614">
    <property type="protein sequence ID" value="KAF1850666.1"/>
    <property type="molecule type" value="Genomic_DNA"/>
</dbReference>
<accession>A0A9P4GSH7</accession>
<reference evidence="2" key="1">
    <citation type="submission" date="2020-01" db="EMBL/GenBank/DDBJ databases">
        <authorList>
            <consortium name="DOE Joint Genome Institute"/>
            <person name="Haridas S."/>
            <person name="Albert R."/>
            <person name="Binder M."/>
            <person name="Bloem J."/>
            <person name="Labutti K."/>
            <person name="Salamov A."/>
            <person name="Andreopoulos B."/>
            <person name="Baker S.E."/>
            <person name="Barry K."/>
            <person name="Bills G."/>
            <person name="Bluhm B.H."/>
            <person name="Cannon C."/>
            <person name="Castanera R."/>
            <person name="Culley D.E."/>
            <person name="Daum C."/>
            <person name="Ezra D."/>
            <person name="Gonzalez J.B."/>
            <person name="Henrissat B."/>
            <person name="Kuo A."/>
            <person name="Liang C."/>
            <person name="Lipzen A."/>
            <person name="Lutzoni F."/>
            <person name="Magnuson J."/>
            <person name="Mondo S."/>
            <person name="Nolan M."/>
            <person name="Ohm R."/>
            <person name="Pangilinan J."/>
            <person name="Park H.-J."/>
            <person name="Ramirez L."/>
            <person name="Alfaro M."/>
            <person name="Sun H."/>
            <person name="Tritt A."/>
            <person name="Yoshinaga Y."/>
            <person name="Zwiers L.-H."/>
            <person name="Turgeon B.G."/>
            <person name="Goodwin S.B."/>
            <person name="Spatafora J.W."/>
            <person name="Crous P.W."/>
            <person name="Grigoriev I.V."/>
        </authorList>
    </citation>
    <scope>NUCLEOTIDE SEQUENCE</scope>
    <source>
        <strain evidence="2">CBS 394.84</strain>
    </source>
</reference>
<comment type="caution">
    <text evidence="2">The sequence shown here is derived from an EMBL/GenBank/DDBJ whole genome shotgun (WGS) entry which is preliminary data.</text>
</comment>
<dbReference type="Proteomes" id="UP000800039">
    <property type="component" value="Unassembled WGS sequence"/>
</dbReference>
<keyword evidence="3" id="KW-1185">Reference proteome</keyword>
<gene>
    <name evidence="2" type="ORF">K460DRAFT_400712</name>
</gene>
<name>A0A9P4GSH7_9PLEO</name>
<dbReference type="AlphaFoldDB" id="A0A9P4GSH7"/>
<sequence length="360" mass="40050">MSAPEYFDYAYTYGTTPSSAFGAPKATEKNSNATYLEPTMSFQAQFINVPEHGGLPPSQGNGSARKLTFAQILAIPALDSTDPKPPKYLDCTGTNRIQDMPPPQPNHVTDTDMIVSLIHSGVLEHEGYMWADVTELQNWLFGELTKRLNHLFDLEDRRLPAEFAAPPLIREVRGVPKNTTPLAKWCRTGRQRSINFRNFPGIVYRLESFDFEYEISIHDLMELIEEATNRLDTPLNAGSTASAPTASSQRVHQSIAAYSGMFNGNMEMVGESMLDNQPPMFSQSVFAPLANELPRNYQPGQRIRTPMSTEGSQIAQRRKAPMKNLAALHNSTNGARNLDLGGNFHRKHSGGCTSERRDQS</sequence>
<evidence type="ECO:0000313" key="3">
    <source>
        <dbReference type="Proteomes" id="UP000800039"/>
    </source>
</evidence>
<protein>
    <submittedName>
        <fullName evidence="2">Uncharacterized protein</fullName>
    </submittedName>
</protein>
<feature type="region of interest" description="Disordered" evidence="1">
    <location>
        <begin position="336"/>
        <end position="360"/>
    </location>
</feature>
<evidence type="ECO:0000256" key="1">
    <source>
        <dbReference type="SAM" id="MobiDB-lite"/>
    </source>
</evidence>
<organism evidence="2 3">
    <name type="scientific">Cucurbitaria berberidis CBS 394.84</name>
    <dbReference type="NCBI Taxonomy" id="1168544"/>
    <lineage>
        <taxon>Eukaryota</taxon>
        <taxon>Fungi</taxon>
        <taxon>Dikarya</taxon>
        <taxon>Ascomycota</taxon>
        <taxon>Pezizomycotina</taxon>
        <taxon>Dothideomycetes</taxon>
        <taxon>Pleosporomycetidae</taxon>
        <taxon>Pleosporales</taxon>
        <taxon>Pleosporineae</taxon>
        <taxon>Cucurbitariaceae</taxon>
        <taxon>Cucurbitaria</taxon>
    </lineage>
</organism>
<evidence type="ECO:0000313" key="2">
    <source>
        <dbReference type="EMBL" id="KAF1850666.1"/>
    </source>
</evidence>